<dbReference type="InterPro" id="IPR043502">
    <property type="entry name" value="DNA/RNA_pol_sf"/>
</dbReference>
<proteinExistence type="predicted"/>
<comment type="caution">
    <text evidence="1">The sequence shown here is derived from an EMBL/GenBank/DDBJ whole genome shotgun (WGS) entry which is preliminary data.</text>
</comment>
<dbReference type="EMBL" id="JARBHB010000007">
    <property type="protein sequence ID" value="KAJ8879518.1"/>
    <property type="molecule type" value="Genomic_DNA"/>
</dbReference>
<dbReference type="PANTHER" id="PTHR37984">
    <property type="entry name" value="PROTEIN CBG26694"/>
    <property type="match status" value="1"/>
</dbReference>
<sequence length="258" mass="29515">MVHHVKIDIRSKVNVLPINTFKRIDRQFKVRNTRVILESFGGTKFKPVGVVNLHCVSQNMESYLNFYLVDFQSSPLLGLIGSSDQSVKYEFVKTNNDVFCGLGSFPKDHSICLAVNVSRFQHSTRRVANPLKKELDRLQKAGVIVKVTDPDPDGCISNIAYYSVFDFNEGFSQLKLTQEFTSLLCFPHHLAFFSYRRMPYGLTPVPDEFQEEVDTTFVGVKFNPDKVQYKLSQVKYLVHVFSEKGTEIDPDSQDLVRN</sequence>
<dbReference type="Gene3D" id="3.10.10.10">
    <property type="entry name" value="HIV Type 1 Reverse Transcriptase, subunit A, domain 1"/>
    <property type="match status" value="1"/>
</dbReference>
<dbReference type="Proteomes" id="UP001159363">
    <property type="component" value="Chromosome 6"/>
</dbReference>
<dbReference type="InterPro" id="IPR050951">
    <property type="entry name" value="Retrovirus_Pol_polyprotein"/>
</dbReference>
<dbReference type="InterPro" id="IPR043128">
    <property type="entry name" value="Rev_trsase/Diguanyl_cyclase"/>
</dbReference>
<accession>A0ABQ9H5T3</accession>
<dbReference type="PANTHER" id="PTHR37984:SF5">
    <property type="entry name" value="PROTEIN NYNRIN-LIKE"/>
    <property type="match status" value="1"/>
</dbReference>
<organism evidence="1 2">
    <name type="scientific">Dryococelus australis</name>
    <dbReference type="NCBI Taxonomy" id="614101"/>
    <lineage>
        <taxon>Eukaryota</taxon>
        <taxon>Metazoa</taxon>
        <taxon>Ecdysozoa</taxon>
        <taxon>Arthropoda</taxon>
        <taxon>Hexapoda</taxon>
        <taxon>Insecta</taxon>
        <taxon>Pterygota</taxon>
        <taxon>Neoptera</taxon>
        <taxon>Polyneoptera</taxon>
        <taxon>Phasmatodea</taxon>
        <taxon>Verophasmatodea</taxon>
        <taxon>Anareolatae</taxon>
        <taxon>Phasmatidae</taxon>
        <taxon>Eurycanthinae</taxon>
        <taxon>Dryococelus</taxon>
    </lineage>
</organism>
<reference evidence="1 2" key="1">
    <citation type="submission" date="2023-02" db="EMBL/GenBank/DDBJ databases">
        <title>LHISI_Scaffold_Assembly.</title>
        <authorList>
            <person name="Stuart O.P."/>
            <person name="Cleave R."/>
            <person name="Magrath M.J.L."/>
            <person name="Mikheyev A.S."/>
        </authorList>
    </citation>
    <scope>NUCLEOTIDE SEQUENCE [LARGE SCALE GENOMIC DNA]</scope>
    <source>
        <strain evidence="1">Daus_M_001</strain>
        <tissue evidence="1">Leg muscle</tissue>
    </source>
</reference>
<name>A0ABQ9H5T3_9NEOP</name>
<dbReference type="Gene3D" id="3.30.70.270">
    <property type="match status" value="1"/>
</dbReference>
<dbReference type="SUPFAM" id="SSF56672">
    <property type="entry name" value="DNA/RNA polymerases"/>
    <property type="match status" value="1"/>
</dbReference>
<gene>
    <name evidence="1" type="ORF">PR048_020126</name>
</gene>
<protein>
    <submittedName>
        <fullName evidence="1">Uncharacterized protein</fullName>
    </submittedName>
</protein>
<evidence type="ECO:0000313" key="1">
    <source>
        <dbReference type="EMBL" id="KAJ8879518.1"/>
    </source>
</evidence>
<evidence type="ECO:0000313" key="2">
    <source>
        <dbReference type="Proteomes" id="UP001159363"/>
    </source>
</evidence>
<keyword evidence="2" id="KW-1185">Reference proteome</keyword>